<accession>A0A6G3T351</accession>
<feature type="domain" description="DUF397" evidence="1">
    <location>
        <begin position="9"/>
        <end position="60"/>
    </location>
</feature>
<evidence type="ECO:0000259" key="1">
    <source>
        <dbReference type="Pfam" id="PF04149"/>
    </source>
</evidence>
<gene>
    <name evidence="2" type="ORF">G3I43_33430</name>
</gene>
<dbReference type="Pfam" id="PF04149">
    <property type="entry name" value="DUF397"/>
    <property type="match status" value="1"/>
</dbReference>
<evidence type="ECO:0000313" key="2">
    <source>
        <dbReference type="EMBL" id="NEB89028.1"/>
    </source>
</evidence>
<dbReference type="EMBL" id="JAAGMK010000946">
    <property type="protein sequence ID" value="NEB89028.1"/>
    <property type="molecule type" value="Genomic_DNA"/>
</dbReference>
<protein>
    <submittedName>
        <fullName evidence="2">DUF397 domain-containing protein</fullName>
    </submittedName>
</protein>
<dbReference type="InterPro" id="IPR007278">
    <property type="entry name" value="DUF397"/>
</dbReference>
<name>A0A6G3T351_STRAQ</name>
<proteinExistence type="predicted"/>
<organism evidence="2">
    <name type="scientific">Streptomyces anulatus</name>
    <name type="common">Streptomyces chrysomallus</name>
    <dbReference type="NCBI Taxonomy" id="1892"/>
    <lineage>
        <taxon>Bacteria</taxon>
        <taxon>Bacillati</taxon>
        <taxon>Actinomycetota</taxon>
        <taxon>Actinomycetes</taxon>
        <taxon>Kitasatosporales</taxon>
        <taxon>Streptomycetaceae</taxon>
        <taxon>Streptomyces</taxon>
    </lineage>
</organism>
<dbReference type="AlphaFoldDB" id="A0A6G3T351"/>
<comment type="caution">
    <text evidence="2">The sequence shown here is derived from an EMBL/GenBank/DDBJ whole genome shotgun (WGS) entry which is preliminary data.</text>
</comment>
<sequence length="69" mass="7410">MAGEAEGVQWVKARSSQGDGNCVELAKLDSGVAIRNSRFPSSGALLYTPEEVRRFIAAAKSGEFDHLID</sequence>
<reference evidence="2" key="1">
    <citation type="submission" date="2020-01" db="EMBL/GenBank/DDBJ databases">
        <title>Insect and environment-associated Actinomycetes.</title>
        <authorList>
            <person name="Currrie C."/>
            <person name="Chevrette M."/>
            <person name="Carlson C."/>
            <person name="Stubbendieck R."/>
            <person name="Wendt-Pienkowski E."/>
        </authorList>
    </citation>
    <scope>NUCLEOTIDE SEQUENCE</scope>
    <source>
        <strain evidence="2">SID505</strain>
    </source>
</reference>